<feature type="domain" description="Topo IIA-type catalytic" evidence="10">
    <location>
        <begin position="1"/>
        <end position="48"/>
    </location>
</feature>
<evidence type="ECO:0000256" key="8">
    <source>
        <dbReference type="ARBA" id="ARBA00023235"/>
    </source>
</evidence>
<feature type="non-terminal residue" evidence="11">
    <location>
        <position position="1"/>
    </location>
</feature>
<dbReference type="GO" id="GO:0003918">
    <property type="term" value="F:DNA topoisomerase type II (double strand cut, ATP-hydrolyzing) activity"/>
    <property type="evidence" value="ECO:0007669"/>
    <property type="project" value="UniProtKB-EC"/>
</dbReference>
<gene>
    <name evidence="11" type="ORF">N0F65_000318</name>
</gene>
<dbReference type="GO" id="GO:0005524">
    <property type="term" value="F:ATP binding"/>
    <property type="evidence" value="ECO:0007669"/>
    <property type="project" value="UniProtKB-KW"/>
</dbReference>
<dbReference type="AlphaFoldDB" id="A0AAV2Z6Y5"/>
<dbReference type="InterPro" id="IPR013760">
    <property type="entry name" value="Topo_IIA-like_dom_sf"/>
</dbReference>
<name>A0AAV2Z6Y5_9STRA</name>
<evidence type="ECO:0000256" key="1">
    <source>
        <dbReference type="ARBA" id="ARBA00000185"/>
    </source>
</evidence>
<dbReference type="Pfam" id="PF00521">
    <property type="entry name" value="DNA_topoisoIV"/>
    <property type="match status" value="1"/>
</dbReference>
<evidence type="ECO:0000256" key="6">
    <source>
        <dbReference type="ARBA" id="ARBA00023029"/>
    </source>
</evidence>
<sequence length="175" mass="18515">FPVEPTHFVPILPLLLVNGSEGIGTGWSTNIPSFHPVEIIDNLLAMLDADIRGHVATNAAVVQGFASPVQWIKTQSFMFSLNGVGPCREIGSAPTLTNMALRTLQFGDFPETERERDRDAVHFEVENTLPSASEHRKRLRGTSSNGGITIASTSCGGSVCACTSVCASAATVGTS</sequence>
<dbReference type="GO" id="GO:0005634">
    <property type="term" value="C:nucleus"/>
    <property type="evidence" value="ECO:0007669"/>
    <property type="project" value="TreeGrafter"/>
</dbReference>
<dbReference type="EC" id="5.6.2.2" evidence="3"/>
<keyword evidence="6" id="KW-0799">Topoisomerase</keyword>
<keyword evidence="12" id="KW-1185">Reference proteome</keyword>
<proteinExistence type="predicted"/>
<keyword evidence="8" id="KW-0413">Isomerase</keyword>
<keyword evidence="5" id="KW-0067">ATP-binding</keyword>
<evidence type="ECO:0000256" key="4">
    <source>
        <dbReference type="ARBA" id="ARBA00022741"/>
    </source>
</evidence>
<dbReference type="InterPro" id="IPR050634">
    <property type="entry name" value="DNA_Topoisomerase_II"/>
</dbReference>
<dbReference type="GO" id="GO:0003677">
    <property type="term" value="F:DNA binding"/>
    <property type="evidence" value="ECO:0007669"/>
    <property type="project" value="UniProtKB-UniRule"/>
</dbReference>
<keyword evidence="4" id="KW-0547">Nucleotide-binding</keyword>
<evidence type="ECO:0000259" key="10">
    <source>
        <dbReference type="PROSITE" id="PS52040"/>
    </source>
</evidence>
<dbReference type="Gene3D" id="3.90.199.10">
    <property type="entry name" value="Topoisomerase II, domain 5"/>
    <property type="match status" value="1"/>
</dbReference>
<evidence type="ECO:0000256" key="5">
    <source>
        <dbReference type="ARBA" id="ARBA00022840"/>
    </source>
</evidence>
<dbReference type="SUPFAM" id="SSF56719">
    <property type="entry name" value="Type II DNA topoisomerase"/>
    <property type="match status" value="1"/>
</dbReference>
<dbReference type="Proteomes" id="UP001146120">
    <property type="component" value="Unassembled WGS sequence"/>
</dbReference>
<evidence type="ECO:0000313" key="12">
    <source>
        <dbReference type="Proteomes" id="UP001146120"/>
    </source>
</evidence>
<reference evidence="11" key="2">
    <citation type="journal article" date="2023" name="Microbiol Resour">
        <title>Decontamination and Annotation of the Draft Genome Sequence of the Oomycete Lagenidium giganteum ARSEF 373.</title>
        <authorList>
            <person name="Morgan W.R."/>
            <person name="Tartar A."/>
        </authorList>
    </citation>
    <scope>NUCLEOTIDE SEQUENCE</scope>
    <source>
        <strain evidence="11">ARSEF 373</strain>
    </source>
</reference>
<evidence type="ECO:0000313" key="11">
    <source>
        <dbReference type="EMBL" id="DBA02071.1"/>
    </source>
</evidence>
<dbReference type="InterPro" id="IPR002205">
    <property type="entry name" value="Topo_IIA_dom_A"/>
</dbReference>
<organism evidence="11 12">
    <name type="scientific">Lagenidium giganteum</name>
    <dbReference type="NCBI Taxonomy" id="4803"/>
    <lineage>
        <taxon>Eukaryota</taxon>
        <taxon>Sar</taxon>
        <taxon>Stramenopiles</taxon>
        <taxon>Oomycota</taxon>
        <taxon>Peronosporomycetes</taxon>
        <taxon>Pythiales</taxon>
        <taxon>Pythiaceae</taxon>
    </lineage>
</organism>
<dbReference type="GO" id="GO:0000819">
    <property type="term" value="P:sister chromatid segregation"/>
    <property type="evidence" value="ECO:0007669"/>
    <property type="project" value="TreeGrafter"/>
</dbReference>
<protein>
    <recommendedName>
        <fullName evidence="3">DNA topoisomerase (ATP-hydrolyzing)</fullName>
        <ecNumber evidence="3">5.6.2.2</ecNumber>
    </recommendedName>
</protein>
<comment type="cofactor">
    <cofactor evidence="2">
        <name>Mg(2+)</name>
        <dbReference type="ChEBI" id="CHEBI:18420"/>
    </cofactor>
</comment>
<comment type="caution">
    <text evidence="11">The sequence shown here is derived from an EMBL/GenBank/DDBJ whole genome shotgun (WGS) entry which is preliminary data.</text>
</comment>
<comment type="catalytic activity">
    <reaction evidence="1">
        <text>ATP-dependent breakage, passage and rejoining of double-stranded DNA.</text>
        <dbReference type="EC" id="5.6.2.2"/>
    </reaction>
</comment>
<dbReference type="GO" id="GO:0006265">
    <property type="term" value="P:DNA topological change"/>
    <property type="evidence" value="ECO:0007669"/>
    <property type="project" value="InterPro"/>
</dbReference>
<keyword evidence="7 9" id="KW-0238">DNA-binding</keyword>
<dbReference type="Gene3D" id="3.90.25.70">
    <property type="match status" value="1"/>
</dbReference>
<dbReference type="EMBL" id="DAKRPA010000037">
    <property type="protein sequence ID" value="DBA02071.1"/>
    <property type="molecule type" value="Genomic_DNA"/>
</dbReference>
<evidence type="ECO:0000256" key="7">
    <source>
        <dbReference type="ARBA" id="ARBA00023125"/>
    </source>
</evidence>
<dbReference type="GO" id="GO:0000712">
    <property type="term" value="P:resolution of meiotic recombination intermediates"/>
    <property type="evidence" value="ECO:0007669"/>
    <property type="project" value="TreeGrafter"/>
</dbReference>
<dbReference type="PROSITE" id="PS52040">
    <property type="entry name" value="TOPO_IIA"/>
    <property type="match status" value="1"/>
</dbReference>
<dbReference type="PANTHER" id="PTHR10169:SF38">
    <property type="entry name" value="DNA TOPOISOMERASE 2"/>
    <property type="match status" value="1"/>
</dbReference>
<evidence type="ECO:0000256" key="2">
    <source>
        <dbReference type="ARBA" id="ARBA00001946"/>
    </source>
</evidence>
<dbReference type="InterPro" id="IPR013758">
    <property type="entry name" value="Topo_IIA_A/C_ab"/>
</dbReference>
<comment type="caution">
    <text evidence="9">Lacks conserved residue(s) required for the propagation of feature annotation.</text>
</comment>
<reference evidence="11" key="1">
    <citation type="submission" date="2022-11" db="EMBL/GenBank/DDBJ databases">
        <authorList>
            <person name="Morgan W.R."/>
            <person name="Tartar A."/>
        </authorList>
    </citation>
    <scope>NUCLEOTIDE SEQUENCE</scope>
    <source>
        <strain evidence="11">ARSEF 373</strain>
    </source>
</reference>
<dbReference type="PANTHER" id="PTHR10169">
    <property type="entry name" value="DNA TOPOISOMERASE/GYRASE"/>
    <property type="match status" value="1"/>
</dbReference>
<evidence type="ECO:0000256" key="3">
    <source>
        <dbReference type="ARBA" id="ARBA00012895"/>
    </source>
</evidence>
<accession>A0AAV2Z6Y5</accession>
<evidence type="ECO:0000256" key="9">
    <source>
        <dbReference type="PROSITE-ProRule" id="PRU01384"/>
    </source>
</evidence>